<dbReference type="OrthoDB" id="7067959at2"/>
<dbReference type="AlphaFoldDB" id="A0A1H3ZIR6"/>
<evidence type="ECO:0000313" key="2">
    <source>
        <dbReference type="EMBL" id="SEA23656.1"/>
    </source>
</evidence>
<evidence type="ECO:0000259" key="1">
    <source>
        <dbReference type="Pfam" id="PF20598"/>
    </source>
</evidence>
<dbReference type="Pfam" id="PF20598">
    <property type="entry name" value="DUF6795"/>
    <property type="match status" value="1"/>
</dbReference>
<accession>A0A1H3ZIR6</accession>
<protein>
    <recommendedName>
        <fullName evidence="1">DUF6795 domain-containing protein</fullName>
    </recommendedName>
</protein>
<proteinExistence type="predicted"/>
<dbReference type="InterPro" id="IPR046474">
    <property type="entry name" value="DUF6795"/>
</dbReference>
<dbReference type="RefSeq" id="WP_139304882.1">
    <property type="nucleotide sequence ID" value="NZ_FNQO01000002.1"/>
</dbReference>
<feature type="domain" description="DUF6795" evidence="1">
    <location>
        <begin position="15"/>
        <end position="115"/>
    </location>
</feature>
<name>A0A1H3ZIR6_9GAMM</name>
<gene>
    <name evidence="2" type="ORF">SAMN05216562_2424</name>
</gene>
<reference evidence="3" key="1">
    <citation type="submission" date="2016-10" db="EMBL/GenBank/DDBJ databases">
        <authorList>
            <person name="Varghese N."/>
            <person name="Submissions S."/>
        </authorList>
    </citation>
    <scope>NUCLEOTIDE SEQUENCE [LARGE SCALE GENOMIC DNA]</scope>
    <source>
        <strain evidence="3">CGMCC 1.10657</strain>
    </source>
</reference>
<dbReference type="EMBL" id="FNQO01000002">
    <property type="protein sequence ID" value="SEA23656.1"/>
    <property type="molecule type" value="Genomic_DNA"/>
</dbReference>
<dbReference type="STRING" id="658218.SAMN05216562_2424"/>
<organism evidence="2 3">
    <name type="scientific">Microbulbifer marinus</name>
    <dbReference type="NCBI Taxonomy" id="658218"/>
    <lineage>
        <taxon>Bacteria</taxon>
        <taxon>Pseudomonadati</taxon>
        <taxon>Pseudomonadota</taxon>
        <taxon>Gammaproteobacteria</taxon>
        <taxon>Cellvibrionales</taxon>
        <taxon>Microbulbiferaceae</taxon>
        <taxon>Microbulbifer</taxon>
    </lineage>
</organism>
<keyword evidence="3" id="KW-1185">Reference proteome</keyword>
<evidence type="ECO:0000313" key="3">
    <source>
        <dbReference type="Proteomes" id="UP000198658"/>
    </source>
</evidence>
<sequence length="144" mass="16027">MSIFNAGKVCTFSSISGVILRDGKPLQDVTITRTTSYQKEKSDQTKTDSDGFFELPAMFERNVMSLLPQEFVVGQILKVTVDGEEITIWDGVKRSKEENSEARGKPIAITCDVGSENQVIEVDNQPFITKCQWDVVPDSVDKGF</sequence>
<dbReference type="Proteomes" id="UP000198658">
    <property type="component" value="Unassembled WGS sequence"/>
</dbReference>